<comment type="caution">
    <text evidence="1">The sequence shown here is derived from an EMBL/GenBank/DDBJ whole genome shotgun (WGS) entry which is preliminary data.</text>
</comment>
<dbReference type="Proteomes" id="UP001623660">
    <property type="component" value="Unassembled WGS sequence"/>
</dbReference>
<evidence type="ECO:0000313" key="1">
    <source>
        <dbReference type="EMBL" id="MFL0198879.1"/>
    </source>
</evidence>
<keyword evidence="2" id="KW-1185">Reference proteome</keyword>
<reference evidence="1 2" key="1">
    <citation type="submission" date="2024-11" db="EMBL/GenBank/DDBJ databases">
        <authorList>
            <person name="Heng Y.C."/>
            <person name="Lim A.C.H."/>
            <person name="Lee J.K.Y."/>
            <person name="Kittelmann S."/>
        </authorList>
    </citation>
    <scope>NUCLEOTIDE SEQUENCE [LARGE SCALE GENOMIC DNA]</scope>
    <source>
        <strain evidence="1 2">WILCCON 0269</strain>
    </source>
</reference>
<feature type="non-terminal residue" evidence="1">
    <location>
        <position position="115"/>
    </location>
</feature>
<gene>
    <name evidence="1" type="ORF">ACJDU8_25520</name>
</gene>
<sequence length="115" mass="13802">MIYYINNSWSQGKENPFSSDGCYGENWSAFIYDDKVKYYSNVFKDANIYTLRVSPEIDMFHERLSDFVRYEGSYHRNVIISCVENEINNLKLFIDKLDFNMETIIRNTDPKWMVH</sequence>
<organism evidence="1 2">
    <name type="scientific">Candidatus Clostridium eludens</name>
    <dbReference type="NCBI Taxonomy" id="3381663"/>
    <lineage>
        <taxon>Bacteria</taxon>
        <taxon>Bacillati</taxon>
        <taxon>Bacillota</taxon>
        <taxon>Clostridia</taxon>
        <taxon>Eubacteriales</taxon>
        <taxon>Clostridiaceae</taxon>
        <taxon>Clostridium</taxon>
    </lineage>
</organism>
<proteinExistence type="predicted"/>
<dbReference type="EMBL" id="JBJHZX010000128">
    <property type="protein sequence ID" value="MFL0198879.1"/>
    <property type="molecule type" value="Genomic_DNA"/>
</dbReference>
<name>A0ABW8SVF6_9CLOT</name>
<evidence type="ECO:0000313" key="2">
    <source>
        <dbReference type="Proteomes" id="UP001623660"/>
    </source>
</evidence>
<protein>
    <submittedName>
        <fullName evidence="1">Uncharacterized protein</fullName>
    </submittedName>
</protein>
<accession>A0ABW8SVF6</accession>